<reference evidence="2 3" key="1">
    <citation type="journal article" date="2014" name="Syst. Appl. Microbiol.">
        <title>Evidence for the existence of two new members of the family Chlamydiaceae and proposal of Chlamydia avium sp. nov. and Chlamydia gallinacea sp. nov.</title>
        <authorList>
            <person name="Sachse K."/>
            <person name="Laroucau K."/>
            <person name="Riege K."/>
            <person name="Wehner S."/>
            <person name="Dilcher M."/>
            <person name="Creasy H.H."/>
            <person name="Weidmann M."/>
            <person name="Myers G."/>
            <person name="Vorimore F."/>
            <person name="Vicari N."/>
            <person name="Magnino S."/>
            <person name="Liebler-Tenorio E."/>
            <person name="Ruettger A."/>
            <person name="Bavoil P.M."/>
            <person name="Hufert F.T."/>
            <person name="Rossello-Mora R."/>
            <person name="Marz M."/>
        </authorList>
    </citation>
    <scope>NUCLEOTIDE SEQUENCE [LARGE SCALE GENOMIC DNA]</scope>
    <source>
        <strain evidence="2 3">08-1274/3</strain>
    </source>
</reference>
<evidence type="ECO:0000256" key="1">
    <source>
        <dbReference type="SAM" id="SignalP"/>
    </source>
</evidence>
<dbReference type="PANTHER" id="PTHR37423:SF6">
    <property type="entry name" value="CELL DIVISION COORDINATOR CPOB"/>
    <property type="match status" value="1"/>
</dbReference>
<dbReference type="PROSITE" id="PS51257">
    <property type="entry name" value="PROKAR_LIPOPROTEIN"/>
    <property type="match status" value="1"/>
</dbReference>
<keyword evidence="1" id="KW-0732">Signal</keyword>
<dbReference type="Pfam" id="PF13432">
    <property type="entry name" value="TPR_16"/>
    <property type="match status" value="1"/>
</dbReference>
<dbReference type="SUPFAM" id="SSF48452">
    <property type="entry name" value="TPR-like"/>
    <property type="match status" value="1"/>
</dbReference>
<dbReference type="InterPro" id="IPR019734">
    <property type="entry name" value="TPR_rpt"/>
</dbReference>
<dbReference type="Gene3D" id="1.25.40.10">
    <property type="entry name" value="Tetratricopeptide repeat domain"/>
    <property type="match status" value="2"/>
</dbReference>
<dbReference type="RefSeq" id="WP_021828845.1">
    <property type="nucleotide sequence ID" value="NZ_CP015840.1"/>
</dbReference>
<dbReference type="GeneID" id="81478132"/>
<dbReference type="KEGG" id="cgz:M787_002285"/>
<dbReference type="Proteomes" id="UP000019147">
    <property type="component" value="Chromosome"/>
</dbReference>
<dbReference type="STRING" id="1143323.M787_002285"/>
<sequence>MRSLLQLIFALLLVSSSCYAGPISFEPFLGKLSPQKFTPKYSAQDYLSVGIRNLEHQNYHRASLCFRMITHHFPKDPLYSEALYLTGVCYFKRDQPDLANKVFSLYMELPDAKYSEELFSMKLAIAQSFAQGKRKRIFLLEGFPKLMNADEDALRIYDEILAAFPHKDLGAQALYFKGDLLIMRKELAEATKVFKKLTLQFPQHSLSPKAFVRLSEIYLIQAKKEDHNAQYLKLAKMNEEAMRKQHPNHPLNAVVSSNVRIMNDLYASGLYHSGRFYEKKKKLRAASIYYTTAVETYPDSPFVAKCLKRLDRIAKHS</sequence>
<protein>
    <submittedName>
        <fullName evidence="2">Uncharacterized protein</fullName>
    </submittedName>
</protein>
<feature type="signal peptide" evidence="1">
    <location>
        <begin position="1"/>
        <end position="20"/>
    </location>
</feature>
<name>A0A173DZ05_9CHLA</name>
<dbReference type="PANTHER" id="PTHR37423">
    <property type="entry name" value="SOLUBLE LYTIC MUREIN TRANSGLYCOSYLASE-RELATED"/>
    <property type="match status" value="1"/>
</dbReference>
<feature type="chain" id="PRO_5008006246" evidence="1">
    <location>
        <begin position="21"/>
        <end position="317"/>
    </location>
</feature>
<dbReference type="Pfam" id="PF13174">
    <property type="entry name" value="TPR_6"/>
    <property type="match status" value="1"/>
</dbReference>
<proteinExistence type="predicted"/>
<dbReference type="EMBL" id="CP015840">
    <property type="protein sequence ID" value="ANG66145.1"/>
    <property type="molecule type" value="Genomic_DNA"/>
</dbReference>
<dbReference type="InterPro" id="IPR011990">
    <property type="entry name" value="TPR-like_helical_dom_sf"/>
</dbReference>
<evidence type="ECO:0000313" key="3">
    <source>
        <dbReference type="Proteomes" id="UP000019147"/>
    </source>
</evidence>
<gene>
    <name evidence="2" type="ORF">M787_002285</name>
</gene>
<dbReference type="eggNOG" id="COG4105">
    <property type="taxonomic scope" value="Bacteria"/>
</dbReference>
<accession>A0A173DZ05</accession>
<dbReference type="eggNOG" id="COG1729">
    <property type="taxonomic scope" value="Bacteria"/>
</dbReference>
<organism evidence="2 3">
    <name type="scientific">Chlamydia gallinacea 08-1274/3</name>
    <dbReference type="NCBI Taxonomy" id="1143323"/>
    <lineage>
        <taxon>Bacteria</taxon>
        <taxon>Pseudomonadati</taxon>
        <taxon>Chlamydiota</taxon>
        <taxon>Chlamydiia</taxon>
        <taxon>Chlamydiales</taxon>
        <taxon>Chlamydiaceae</taxon>
        <taxon>Chlamydia/Chlamydophila group</taxon>
        <taxon>Chlamydia</taxon>
    </lineage>
</organism>
<evidence type="ECO:0000313" key="2">
    <source>
        <dbReference type="EMBL" id="ANG66145.1"/>
    </source>
</evidence>
<dbReference type="AlphaFoldDB" id="A0A173DZ05"/>
<dbReference type="OrthoDB" id="20794at2"/>
<dbReference type="SMART" id="SM00028">
    <property type="entry name" value="TPR"/>
    <property type="match status" value="2"/>
</dbReference>